<protein>
    <submittedName>
        <fullName evidence="2">Uncharacterized protein</fullName>
    </submittedName>
</protein>
<keyword evidence="1" id="KW-0472">Membrane</keyword>
<keyword evidence="1" id="KW-0812">Transmembrane</keyword>
<organism evidence="2 3">
    <name type="scientific">Bacillus spongiae</name>
    <dbReference type="NCBI Taxonomy" id="2683610"/>
    <lineage>
        <taxon>Bacteria</taxon>
        <taxon>Bacillati</taxon>
        <taxon>Bacillota</taxon>
        <taxon>Bacilli</taxon>
        <taxon>Bacillales</taxon>
        <taxon>Bacillaceae</taxon>
        <taxon>Bacillus</taxon>
    </lineage>
</organism>
<sequence length="165" mass="18734">MFLNTSIITFLLSSCFFFMFIFINEKKEAKDKLDIPGILTASLFISLVPTLLILVLLLLMTGSTNIVAILFDLHLTKQQISALAISFFVYILLFDSFFEELTKYAIGQNFPQKILMAIIRIFMFGMICTFFNIDNHSSLIISIGLAVLVLLMELTFPILKKNISN</sequence>
<evidence type="ECO:0000313" key="3">
    <source>
        <dbReference type="Proteomes" id="UP001312865"/>
    </source>
</evidence>
<name>A0ABU8HEU3_9BACI</name>
<accession>A0ABU8HEU3</accession>
<keyword evidence="3" id="KW-1185">Reference proteome</keyword>
<feature type="transmembrane region" description="Helical" evidence="1">
    <location>
        <begin position="80"/>
        <end position="102"/>
    </location>
</feature>
<dbReference type="Proteomes" id="UP001312865">
    <property type="component" value="Unassembled WGS sequence"/>
</dbReference>
<keyword evidence="1" id="KW-1133">Transmembrane helix</keyword>
<dbReference type="EMBL" id="JBBAXC010000009">
    <property type="protein sequence ID" value="MEI5907860.1"/>
    <property type="molecule type" value="Genomic_DNA"/>
</dbReference>
<feature type="transmembrane region" description="Helical" evidence="1">
    <location>
        <begin position="35"/>
        <end position="60"/>
    </location>
</feature>
<evidence type="ECO:0000313" key="2">
    <source>
        <dbReference type="EMBL" id="MEI5907860.1"/>
    </source>
</evidence>
<dbReference type="RefSeq" id="WP_336587296.1">
    <property type="nucleotide sequence ID" value="NZ_JBBAXC010000009.1"/>
</dbReference>
<feature type="transmembrane region" description="Helical" evidence="1">
    <location>
        <begin position="114"/>
        <end position="133"/>
    </location>
</feature>
<feature type="transmembrane region" description="Helical" evidence="1">
    <location>
        <begin position="6"/>
        <end position="23"/>
    </location>
</feature>
<evidence type="ECO:0000256" key="1">
    <source>
        <dbReference type="SAM" id="Phobius"/>
    </source>
</evidence>
<reference evidence="2 3" key="1">
    <citation type="journal article" date="2018" name="J. Microbiol.">
        <title>Bacillus spongiae sp. nov., isolated from sponge of Jeju Island.</title>
        <authorList>
            <person name="Lee G.E."/>
            <person name="Im W.T."/>
            <person name="Park J.S."/>
        </authorList>
    </citation>
    <scope>NUCLEOTIDE SEQUENCE [LARGE SCALE GENOMIC DNA]</scope>
    <source>
        <strain evidence="2 3">135PIL107-10</strain>
    </source>
</reference>
<feature type="transmembrane region" description="Helical" evidence="1">
    <location>
        <begin position="139"/>
        <end position="159"/>
    </location>
</feature>
<proteinExistence type="predicted"/>
<gene>
    <name evidence="2" type="ORF">WAK64_12425</name>
</gene>
<comment type="caution">
    <text evidence="2">The sequence shown here is derived from an EMBL/GenBank/DDBJ whole genome shotgun (WGS) entry which is preliminary data.</text>
</comment>